<dbReference type="Pfam" id="PF00990">
    <property type="entry name" value="GGDEF"/>
    <property type="match status" value="1"/>
</dbReference>
<dbReference type="GO" id="GO:0052621">
    <property type="term" value="F:diguanylate cyclase activity"/>
    <property type="evidence" value="ECO:0007669"/>
    <property type="project" value="UniProtKB-EC"/>
</dbReference>
<dbReference type="SUPFAM" id="SSF55073">
    <property type="entry name" value="Nucleotide cyclase"/>
    <property type="match status" value="1"/>
</dbReference>
<dbReference type="NCBIfam" id="TIGR00254">
    <property type="entry name" value="GGDEF"/>
    <property type="match status" value="1"/>
</dbReference>
<dbReference type="CDD" id="cd01949">
    <property type="entry name" value="GGDEF"/>
    <property type="match status" value="1"/>
</dbReference>
<keyword evidence="3" id="KW-0548">Nucleotidyltransferase</keyword>
<organism evidence="3 4">
    <name type="scientific">Paraglaciecola algarum</name>
    <dbReference type="NCBI Taxonomy" id="3050085"/>
    <lineage>
        <taxon>Bacteria</taxon>
        <taxon>Pseudomonadati</taxon>
        <taxon>Pseudomonadota</taxon>
        <taxon>Gammaproteobacteria</taxon>
        <taxon>Alteromonadales</taxon>
        <taxon>Alteromonadaceae</taxon>
        <taxon>Paraglaciecola</taxon>
    </lineage>
</organism>
<dbReference type="Gene3D" id="3.30.70.270">
    <property type="match status" value="1"/>
</dbReference>
<dbReference type="RefSeq" id="WP_235314578.1">
    <property type="nucleotide sequence ID" value="NZ_JAKGAS010000022.1"/>
</dbReference>
<evidence type="ECO:0000256" key="1">
    <source>
        <dbReference type="ARBA" id="ARBA00012528"/>
    </source>
</evidence>
<proteinExistence type="predicted"/>
<evidence type="ECO:0000313" key="3">
    <source>
        <dbReference type="EMBL" id="MCF2950481.1"/>
    </source>
</evidence>
<comment type="caution">
    <text evidence="3">The sequence shown here is derived from an EMBL/GenBank/DDBJ whole genome shotgun (WGS) entry which is preliminary data.</text>
</comment>
<keyword evidence="3" id="KW-0808">Transferase</keyword>
<dbReference type="InterPro" id="IPR043128">
    <property type="entry name" value="Rev_trsase/Diguanyl_cyclase"/>
</dbReference>
<gene>
    <name evidence="3" type="ORF">L0668_20400</name>
</gene>
<dbReference type="PROSITE" id="PS50887">
    <property type="entry name" value="GGDEF"/>
    <property type="match status" value="1"/>
</dbReference>
<protein>
    <recommendedName>
        <fullName evidence="1">diguanylate cyclase</fullName>
        <ecNumber evidence="1">2.7.7.65</ecNumber>
    </recommendedName>
</protein>
<dbReference type="InterPro" id="IPR029787">
    <property type="entry name" value="Nucleotide_cyclase"/>
</dbReference>
<dbReference type="EMBL" id="JAKGAS010000022">
    <property type="protein sequence ID" value="MCF2950481.1"/>
    <property type="molecule type" value="Genomic_DNA"/>
</dbReference>
<dbReference type="PANTHER" id="PTHR45138">
    <property type="entry name" value="REGULATORY COMPONENTS OF SENSORY TRANSDUCTION SYSTEM"/>
    <property type="match status" value="1"/>
</dbReference>
<dbReference type="PANTHER" id="PTHR45138:SF2">
    <property type="entry name" value="DIGUANYLATE CYCLASE VDCA"/>
    <property type="match status" value="1"/>
</dbReference>
<accession>A0ABS9DCA5</accession>
<dbReference type="SMART" id="SM00267">
    <property type="entry name" value="GGDEF"/>
    <property type="match status" value="1"/>
</dbReference>
<dbReference type="Proteomes" id="UP001521137">
    <property type="component" value="Unassembled WGS sequence"/>
</dbReference>
<reference evidence="3 4" key="1">
    <citation type="submission" date="2022-01" db="EMBL/GenBank/DDBJ databases">
        <title>Paraglaciecola sp. G1-23.</title>
        <authorList>
            <person name="Jin M.S."/>
            <person name="Han D.M."/>
            <person name="Kim H.M."/>
            <person name="Jeon C.O."/>
        </authorList>
    </citation>
    <scope>NUCLEOTIDE SEQUENCE [LARGE SCALE GENOMIC DNA]</scope>
    <source>
        <strain evidence="3 4">G1-23</strain>
    </source>
</reference>
<feature type="domain" description="GGDEF" evidence="2">
    <location>
        <begin position="204"/>
        <end position="338"/>
    </location>
</feature>
<dbReference type="InterPro" id="IPR000160">
    <property type="entry name" value="GGDEF_dom"/>
</dbReference>
<evidence type="ECO:0000313" key="4">
    <source>
        <dbReference type="Proteomes" id="UP001521137"/>
    </source>
</evidence>
<dbReference type="InterPro" id="IPR050469">
    <property type="entry name" value="Diguanylate_Cyclase"/>
</dbReference>
<keyword evidence="4" id="KW-1185">Reference proteome</keyword>
<evidence type="ECO:0000259" key="2">
    <source>
        <dbReference type="PROSITE" id="PS50887"/>
    </source>
</evidence>
<sequence length="338" mass="37739">MADTNVEASFSTLKQTIPLLLKHKVSAVPTNYALWYTYVSNESPDLSSAVDNLIENKIALSEVRTKELYRNYLAEKEEVSAWELRQSVEGMLIQLSQSLNDTRSETSTFKQTMDNCVDDLAKVEKEGLSIEEVMALVRNLVKETQNIRRSTISFNSALSDAHKEIEALKSQLEQSQQEALYDALTGLCNRRYFDEELATQSIQPGLCLIIVDLDYFKKINDNYGHVMGDLVLKATAKKLQATCRDGAQAFRFGGEEFAIIVPNASFAKARSMAESMRKAIEKIGVKDKRSGEVLGDISASMGVAELQKGMNPLALVEEADKQLYQAKNLGRNRVMPMS</sequence>
<dbReference type="EC" id="2.7.7.65" evidence="1"/>
<name>A0ABS9DCA5_9ALTE</name>